<dbReference type="AlphaFoldDB" id="A0A915DCM9"/>
<dbReference type="InterPro" id="IPR018289">
    <property type="entry name" value="MULE_transposase_dom"/>
</dbReference>
<feature type="domain" description="MULE transposase" evidence="1">
    <location>
        <begin position="36"/>
        <end position="110"/>
    </location>
</feature>
<name>A0A915DCM9_9BILA</name>
<dbReference type="Pfam" id="PF10551">
    <property type="entry name" value="MULE"/>
    <property type="match status" value="1"/>
</dbReference>
<sequence length="280" mass="32188">MIEAEEDLRRTLAGMGGYSSSEEDVLQEEYEVRGGKYVFPILYALIKNKNHATYEKLFGMVKALMPGFNPTSINVDFEQSAIRALRDAFPDAPNSEDSKIAGCFFHLLKNFKKQLGDAGLMQKYRDPTTDFALTSRMLMSLAFVPPINIYECFRELKTYLLRQEPSLEPVIMWFSSYYVGTVMRPPPFPVHLWSCYNRTLAGQDRTNNFAEAAHRRLHTILGVDHPTIGHFLGEMKKAQKLSDHSYEQCVMGQPAPKKEEYTWKRTKEFSLWCNCLAKKV</sequence>
<protein>
    <submittedName>
        <fullName evidence="3">MULE transposase domain-containing protein</fullName>
    </submittedName>
</protein>
<evidence type="ECO:0000259" key="1">
    <source>
        <dbReference type="Pfam" id="PF10551"/>
    </source>
</evidence>
<accession>A0A915DCM9</accession>
<organism evidence="2 3">
    <name type="scientific">Ditylenchus dipsaci</name>
    <dbReference type="NCBI Taxonomy" id="166011"/>
    <lineage>
        <taxon>Eukaryota</taxon>
        <taxon>Metazoa</taxon>
        <taxon>Ecdysozoa</taxon>
        <taxon>Nematoda</taxon>
        <taxon>Chromadorea</taxon>
        <taxon>Rhabditida</taxon>
        <taxon>Tylenchina</taxon>
        <taxon>Tylenchomorpha</taxon>
        <taxon>Sphaerularioidea</taxon>
        <taxon>Anguinidae</taxon>
        <taxon>Anguininae</taxon>
        <taxon>Ditylenchus</taxon>
    </lineage>
</organism>
<dbReference type="WBParaSite" id="jg17812">
    <property type="protein sequence ID" value="jg17812"/>
    <property type="gene ID" value="jg17812"/>
</dbReference>
<reference evidence="3" key="1">
    <citation type="submission" date="2022-11" db="UniProtKB">
        <authorList>
            <consortium name="WormBaseParasite"/>
        </authorList>
    </citation>
    <scope>IDENTIFICATION</scope>
</reference>
<dbReference type="Proteomes" id="UP000887574">
    <property type="component" value="Unplaced"/>
</dbReference>
<evidence type="ECO:0000313" key="3">
    <source>
        <dbReference type="WBParaSite" id="jg17812"/>
    </source>
</evidence>
<proteinExistence type="predicted"/>
<evidence type="ECO:0000313" key="2">
    <source>
        <dbReference type="Proteomes" id="UP000887574"/>
    </source>
</evidence>
<keyword evidence="2" id="KW-1185">Reference proteome</keyword>